<sequence length="501" mass="54695">MYTSRQRFGLFLGPVLFLLILMLPLPAGLKPEGLKVAAVTILMATWWITEAIPIPATALLPIGLFPALNVMKSGAATAPYANHLIFLFLGGFFIAIAMEKWKLHRRIALHTIRLVGTSSSRIILGFMIATAFLSMWISNTATTMMMMPIGLSVINKTVEHIKKHNVKGIDTTPTQFRFGSALMLGIAYAASIGGVATIIGTPPNTILVGFIEKLYHQQVSFSLWMAFGVPLAVIMLAISWFYLVRFALPPELKTLPGGKEHILQELKELGSITKAERRVLIVFVLVAMAWIIRGFIKLENLMIHDATIAMLGASLLFVIPADFKKGRFLLDWKSAVRAPWDVIILFGGGLSLANAFSVTGLADWIGGRLHILQGMPLIIIIFVVIIVAMLLTEVTSNTATTAMLIPVMAGIAVGMAVHPFGLMIAAAVASSYAFMLPVATPPNAIVFGSKQITIPQMMRVGIVLDIIGSVLITFFLMYVIPLLWGINMHSMPQWLSMLLHP</sequence>
<organism evidence="7">
    <name type="scientific">Caldithrix abyssi</name>
    <dbReference type="NCBI Taxonomy" id="187145"/>
    <lineage>
        <taxon>Bacteria</taxon>
        <taxon>Pseudomonadati</taxon>
        <taxon>Calditrichota</taxon>
        <taxon>Calditrichia</taxon>
        <taxon>Calditrichales</taxon>
        <taxon>Calditrichaceae</taxon>
        <taxon>Caldithrix</taxon>
    </lineage>
</organism>
<dbReference type="PANTHER" id="PTHR10283">
    <property type="entry name" value="SOLUTE CARRIER FAMILY 13 MEMBER"/>
    <property type="match status" value="1"/>
</dbReference>
<feature type="transmembrane region" description="Helical" evidence="6">
    <location>
        <begin position="118"/>
        <end position="137"/>
    </location>
</feature>
<dbReference type="Proteomes" id="UP000885779">
    <property type="component" value="Unassembled WGS sequence"/>
</dbReference>
<feature type="transmembrane region" description="Helical" evidence="6">
    <location>
        <begin position="423"/>
        <end position="448"/>
    </location>
</feature>
<feature type="transmembrane region" description="Helical" evidence="6">
    <location>
        <begin position="221"/>
        <end position="243"/>
    </location>
</feature>
<dbReference type="GO" id="GO:0015141">
    <property type="term" value="F:succinate transmembrane transporter activity"/>
    <property type="evidence" value="ECO:0007669"/>
    <property type="project" value="UniProtKB-ARBA"/>
</dbReference>
<keyword evidence="2" id="KW-0813">Transport</keyword>
<dbReference type="AlphaFoldDB" id="A0A7V4WTT5"/>
<evidence type="ECO:0000256" key="6">
    <source>
        <dbReference type="SAM" id="Phobius"/>
    </source>
</evidence>
<feature type="transmembrane region" description="Helical" evidence="6">
    <location>
        <begin position="45"/>
        <end position="68"/>
    </location>
</feature>
<dbReference type="Pfam" id="PF00939">
    <property type="entry name" value="Na_sulph_symp"/>
    <property type="match status" value="1"/>
</dbReference>
<feature type="transmembrane region" description="Helical" evidence="6">
    <location>
        <begin position="398"/>
        <end position="417"/>
    </location>
</feature>
<reference evidence="7" key="1">
    <citation type="journal article" date="2020" name="mSystems">
        <title>Genome- and Community-Level Interaction Insights into Carbon Utilization and Element Cycling Functions of Hydrothermarchaeota in Hydrothermal Sediment.</title>
        <authorList>
            <person name="Zhou Z."/>
            <person name="Liu Y."/>
            <person name="Xu W."/>
            <person name="Pan J."/>
            <person name="Luo Z.H."/>
            <person name="Li M."/>
        </authorList>
    </citation>
    <scope>NUCLEOTIDE SEQUENCE [LARGE SCALE GENOMIC DNA]</scope>
    <source>
        <strain evidence="7">HyVt-577</strain>
    </source>
</reference>
<dbReference type="NCBIfam" id="TIGR00785">
    <property type="entry name" value="dass"/>
    <property type="match status" value="1"/>
</dbReference>
<accession>A0A7V4WTT5</accession>
<evidence type="ECO:0000256" key="2">
    <source>
        <dbReference type="ARBA" id="ARBA00022448"/>
    </source>
</evidence>
<protein>
    <submittedName>
        <fullName evidence="7">DASS family sodium-coupled anion symporter</fullName>
    </submittedName>
</protein>
<evidence type="ECO:0000256" key="3">
    <source>
        <dbReference type="ARBA" id="ARBA00022692"/>
    </source>
</evidence>
<feature type="transmembrane region" description="Helical" evidence="6">
    <location>
        <begin position="181"/>
        <end position="201"/>
    </location>
</feature>
<dbReference type="PANTHER" id="PTHR10283:SF82">
    <property type="entry name" value="SOLUTE CARRIER FAMILY 13 MEMBER 2"/>
    <property type="match status" value="1"/>
</dbReference>
<name>A0A7V4WTT5_CALAY</name>
<keyword evidence="3 6" id="KW-0812">Transmembrane</keyword>
<feature type="transmembrane region" description="Helical" evidence="6">
    <location>
        <begin position="371"/>
        <end position="391"/>
    </location>
</feature>
<feature type="transmembrane region" description="Helical" evidence="6">
    <location>
        <begin position="279"/>
        <end position="296"/>
    </location>
</feature>
<proteinExistence type="predicted"/>
<keyword evidence="4 6" id="KW-1133">Transmembrane helix</keyword>
<dbReference type="PROSITE" id="PS01271">
    <property type="entry name" value="NA_SULFATE"/>
    <property type="match status" value="1"/>
</dbReference>
<evidence type="ECO:0000256" key="4">
    <source>
        <dbReference type="ARBA" id="ARBA00022989"/>
    </source>
</evidence>
<feature type="transmembrane region" description="Helical" evidence="6">
    <location>
        <begin position="80"/>
        <end position="98"/>
    </location>
</feature>
<comment type="caution">
    <text evidence="7">The sequence shown here is derived from an EMBL/GenBank/DDBJ whole genome shotgun (WGS) entry which is preliminary data.</text>
</comment>
<feature type="transmembrane region" description="Helical" evidence="6">
    <location>
        <begin position="342"/>
        <end position="365"/>
    </location>
</feature>
<dbReference type="InterPro" id="IPR031312">
    <property type="entry name" value="Na/sul_symport_CS"/>
</dbReference>
<evidence type="ECO:0000256" key="1">
    <source>
        <dbReference type="ARBA" id="ARBA00004141"/>
    </source>
</evidence>
<evidence type="ECO:0000313" key="7">
    <source>
        <dbReference type="EMBL" id="HGY54485.1"/>
    </source>
</evidence>
<dbReference type="InterPro" id="IPR001898">
    <property type="entry name" value="SLC13A/DASS"/>
</dbReference>
<evidence type="ECO:0000256" key="5">
    <source>
        <dbReference type="ARBA" id="ARBA00023136"/>
    </source>
</evidence>
<feature type="transmembrane region" description="Helical" evidence="6">
    <location>
        <begin position="460"/>
        <end position="486"/>
    </location>
</feature>
<feature type="transmembrane region" description="Helical" evidence="6">
    <location>
        <begin position="302"/>
        <end position="321"/>
    </location>
</feature>
<dbReference type="CDD" id="cd01115">
    <property type="entry name" value="SLC13_permease"/>
    <property type="match status" value="1"/>
</dbReference>
<gene>
    <name evidence="7" type="ORF">ENK44_02160</name>
</gene>
<dbReference type="EMBL" id="DRQG01000020">
    <property type="protein sequence ID" value="HGY54485.1"/>
    <property type="molecule type" value="Genomic_DNA"/>
</dbReference>
<comment type="subcellular location">
    <subcellularLocation>
        <location evidence="1">Membrane</location>
        <topology evidence="1">Multi-pass membrane protein</topology>
    </subcellularLocation>
</comment>
<keyword evidence="5 6" id="KW-0472">Membrane</keyword>
<dbReference type="GO" id="GO:0005886">
    <property type="term" value="C:plasma membrane"/>
    <property type="evidence" value="ECO:0007669"/>
    <property type="project" value="TreeGrafter"/>
</dbReference>